<dbReference type="PANTHER" id="PTHR30024">
    <property type="entry name" value="ALIPHATIC SULFONATES-BINDING PROTEIN-RELATED"/>
    <property type="match status" value="1"/>
</dbReference>
<accession>A0ABY4S919</accession>
<dbReference type="Pfam" id="PF09084">
    <property type="entry name" value="NMT1"/>
    <property type="match status" value="1"/>
</dbReference>
<evidence type="ECO:0000259" key="5">
    <source>
        <dbReference type="Pfam" id="PF09084"/>
    </source>
</evidence>
<dbReference type="RefSeq" id="WP_250196774.1">
    <property type="nucleotide sequence ID" value="NZ_CP097636.1"/>
</dbReference>
<feature type="chain" id="PRO_5045306732" evidence="4">
    <location>
        <begin position="32"/>
        <end position="334"/>
    </location>
</feature>
<keyword evidence="3 4" id="KW-0732">Signal</keyword>
<protein>
    <submittedName>
        <fullName evidence="6">ABC transporter substrate-binding protein</fullName>
    </submittedName>
</protein>
<keyword evidence="7" id="KW-1185">Reference proteome</keyword>
<dbReference type="CDD" id="cd13563">
    <property type="entry name" value="PBP2_SsuA_like_6"/>
    <property type="match status" value="1"/>
</dbReference>
<dbReference type="Proteomes" id="UP001056201">
    <property type="component" value="Chromosome 2"/>
</dbReference>
<sequence length="334" mass="35581">MFFKALTQRLTRGFQALVVTSALLGSQASGAAEPLKIGYSDWPGWVAWQVAIEKDWFKQAGVAVKFEWFDYSASMEAFAAGKIDAVTVTNGDALVTGAGGAKSVMIMLTDYSNGNDMIVGRPGIKSLQDLKGKKVAVEAGLVEHLLLLNGLKKAGMKESDVTLVNAKTNEMPQVLASGEVAAVGAWQPIAGQAIKAVPGARPLLTSADEPGLIYDVLTVNPASLANRKADWQKVVAVWDKVVAYIEDPKTQPDAVKIMAARVGVPPATYTQFLKGTKLLSLAEGKKVMVKAEGFKSLYGSSQIADDFNVKNGVYKTPQKVDTYIDPSLTNAAAK</sequence>
<evidence type="ECO:0000313" key="7">
    <source>
        <dbReference type="Proteomes" id="UP001056201"/>
    </source>
</evidence>
<name>A0ABY4S919_AQUTE</name>
<evidence type="ECO:0000256" key="3">
    <source>
        <dbReference type="ARBA" id="ARBA00022729"/>
    </source>
</evidence>
<dbReference type="Gene3D" id="3.40.190.10">
    <property type="entry name" value="Periplasmic binding protein-like II"/>
    <property type="match status" value="2"/>
</dbReference>
<feature type="signal peptide" evidence="4">
    <location>
        <begin position="1"/>
        <end position="31"/>
    </location>
</feature>
<organism evidence="6 7">
    <name type="scientific">Aquincola tertiaricarbonis</name>
    <dbReference type="NCBI Taxonomy" id="391953"/>
    <lineage>
        <taxon>Bacteria</taxon>
        <taxon>Pseudomonadati</taxon>
        <taxon>Pseudomonadota</taxon>
        <taxon>Betaproteobacteria</taxon>
        <taxon>Burkholderiales</taxon>
        <taxon>Sphaerotilaceae</taxon>
        <taxon>Aquincola</taxon>
    </lineage>
</organism>
<comment type="similarity">
    <text evidence="2">Belongs to the bacterial solute-binding protein SsuA/TauA family.</text>
</comment>
<feature type="domain" description="SsuA/THI5-like" evidence="5">
    <location>
        <begin position="50"/>
        <end position="245"/>
    </location>
</feature>
<evidence type="ECO:0000256" key="1">
    <source>
        <dbReference type="ARBA" id="ARBA00004418"/>
    </source>
</evidence>
<dbReference type="PANTHER" id="PTHR30024:SF47">
    <property type="entry name" value="TAURINE-BINDING PERIPLASMIC PROTEIN"/>
    <property type="match status" value="1"/>
</dbReference>
<evidence type="ECO:0000256" key="4">
    <source>
        <dbReference type="SAM" id="SignalP"/>
    </source>
</evidence>
<evidence type="ECO:0000256" key="2">
    <source>
        <dbReference type="ARBA" id="ARBA00010742"/>
    </source>
</evidence>
<dbReference type="EMBL" id="CP097636">
    <property type="protein sequence ID" value="URI08552.1"/>
    <property type="molecule type" value="Genomic_DNA"/>
</dbReference>
<comment type="subcellular location">
    <subcellularLocation>
        <location evidence="1">Periplasm</location>
    </subcellularLocation>
</comment>
<evidence type="ECO:0000313" key="6">
    <source>
        <dbReference type="EMBL" id="URI08552.1"/>
    </source>
</evidence>
<dbReference type="InterPro" id="IPR015168">
    <property type="entry name" value="SsuA/THI5"/>
</dbReference>
<proteinExistence type="inferred from homology"/>
<dbReference type="SUPFAM" id="SSF53850">
    <property type="entry name" value="Periplasmic binding protein-like II"/>
    <property type="match status" value="1"/>
</dbReference>
<gene>
    <name evidence="6" type="ORF">MW290_23515</name>
</gene>
<reference evidence="6" key="1">
    <citation type="submission" date="2022-05" db="EMBL/GenBank/DDBJ databases">
        <title>An RpoN-dependent PEP-CTERM gene is involved in floc formation of an Aquincola tertiaricarbonis strain.</title>
        <authorList>
            <person name="Qiu D."/>
            <person name="Xia M."/>
        </authorList>
    </citation>
    <scope>NUCLEOTIDE SEQUENCE</scope>
    <source>
        <strain evidence="6">RN12</strain>
    </source>
</reference>